<keyword evidence="9" id="KW-1185">Reference proteome</keyword>
<accession>A0A512B035</accession>
<evidence type="ECO:0000259" key="7">
    <source>
        <dbReference type="PROSITE" id="PS50059"/>
    </source>
</evidence>
<dbReference type="FunFam" id="3.10.50.40:FF:000006">
    <property type="entry name" value="Peptidyl-prolyl cis-trans isomerase"/>
    <property type="match status" value="1"/>
</dbReference>
<dbReference type="RefSeq" id="WP_146899034.1">
    <property type="nucleotide sequence ID" value="NZ_BJYS01000022.1"/>
</dbReference>
<dbReference type="PROSITE" id="PS51257">
    <property type="entry name" value="PROKAR_LIPOPROTEIN"/>
    <property type="match status" value="1"/>
</dbReference>
<proteinExistence type="inferred from homology"/>
<reference evidence="8 9" key="1">
    <citation type="submission" date="2019-07" db="EMBL/GenBank/DDBJ databases">
        <title>Whole genome shotgun sequence of Adhaeribacter aerolatus NBRC 106133.</title>
        <authorList>
            <person name="Hosoyama A."/>
            <person name="Uohara A."/>
            <person name="Ohji S."/>
            <person name="Ichikawa N."/>
        </authorList>
    </citation>
    <scope>NUCLEOTIDE SEQUENCE [LARGE SCALE GENOMIC DNA]</scope>
    <source>
        <strain evidence="8 9">NBRC 106133</strain>
    </source>
</reference>
<dbReference type="Gene3D" id="3.10.50.40">
    <property type="match status" value="2"/>
</dbReference>
<dbReference type="EC" id="5.2.1.8" evidence="6"/>
<keyword evidence="3 5" id="KW-0697">Rotamase</keyword>
<feature type="domain" description="PPIase FKBP-type" evidence="7">
    <location>
        <begin position="218"/>
        <end position="305"/>
    </location>
</feature>
<dbReference type="AlphaFoldDB" id="A0A512B035"/>
<dbReference type="SUPFAM" id="SSF54534">
    <property type="entry name" value="FKBP-like"/>
    <property type="match status" value="2"/>
</dbReference>
<dbReference type="GO" id="GO:0003755">
    <property type="term" value="F:peptidyl-prolyl cis-trans isomerase activity"/>
    <property type="evidence" value="ECO:0007669"/>
    <property type="project" value="UniProtKB-UniRule"/>
</dbReference>
<comment type="catalytic activity">
    <reaction evidence="1 5 6">
        <text>[protein]-peptidylproline (omega=180) = [protein]-peptidylproline (omega=0)</text>
        <dbReference type="Rhea" id="RHEA:16237"/>
        <dbReference type="Rhea" id="RHEA-COMP:10747"/>
        <dbReference type="Rhea" id="RHEA-COMP:10748"/>
        <dbReference type="ChEBI" id="CHEBI:83833"/>
        <dbReference type="ChEBI" id="CHEBI:83834"/>
        <dbReference type="EC" id="5.2.1.8"/>
    </reaction>
</comment>
<evidence type="ECO:0000256" key="3">
    <source>
        <dbReference type="ARBA" id="ARBA00023110"/>
    </source>
</evidence>
<organism evidence="8 9">
    <name type="scientific">Adhaeribacter aerolatus</name>
    <dbReference type="NCBI Taxonomy" id="670289"/>
    <lineage>
        <taxon>Bacteria</taxon>
        <taxon>Pseudomonadati</taxon>
        <taxon>Bacteroidota</taxon>
        <taxon>Cytophagia</taxon>
        <taxon>Cytophagales</taxon>
        <taxon>Hymenobacteraceae</taxon>
        <taxon>Adhaeribacter</taxon>
    </lineage>
</organism>
<keyword evidence="4 5" id="KW-0413">Isomerase</keyword>
<sequence length="320" mass="35317">MLTKTKFLLPVLAGLFAFQACDKGGSFKKSESGLEYKLFSQTKDGKYEAKEFPSLKDSTKLNKEGQIVRLHMKYITAKDSVLLDSRQKGMPFWIPVMKPSFKGGLEEAFAALTPGDSGVFKVNADSLFAKTFQQPLPKFIEKGSTLTFFIKSEKVMDQQEAMMDQQTAMMSFMEKQNKSDDAVIQKYIKEKGLQPQKTNSGLYYVVTQEGNGTKAEPGKLVAVNYTGTTLDGKEFDSSKKNGKPIEFPLGQGAVIRGWDEGIALLKEGGKATFLIPSTMAYGPQESPGIPANSVLRFDVELVDVKDMPAQQAPQFPVQPQ</sequence>
<evidence type="ECO:0000313" key="9">
    <source>
        <dbReference type="Proteomes" id="UP000321532"/>
    </source>
</evidence>
<dbReference type="PANTHER" id="PTHR43811:SF19">
    <property type="entry name" value="39 KDA FK506-BINDING NUCLEAR PROTEIN"/>
    <property type="match status" value="1"/>
</dbReference>
<evidence type="ECO:0000256" key="1">
    <source>
        <dbReference type="ARBA" id="ARBA00000971"/>
    </source>
</evidence>
<name>A0A512B035_9BACT</name>
<evidence type="ECO:0000256" key="6">
    <source>
        <dbReference type="RuleBase" id="RU003915"/>
    </source>
</evidence>
<dbReference type="PANTHER" id="PTHR43811">
    <property type="entry name" value="FKBP-TYPE PEPTIDYL-PROLYL CIS-TRANS ISOMERASE FKPA"/>
    <property type="match status" value="1"/>
</dbReference>
<gene>
    <name evidence="8" type="ORF">AAE02nite_29860</name>
</gene>
<dbReference type="InterPro" id="IPR046357">
    <property type="entry name" value="PPIase_dom_sf"/>
</dbReference>
<dbReference type="InterPro" id="IPR001179">
    <property type="entry name" value="PPIase_FKBP_dom"/>
</dbReference>
<evidence type="ECO:0000256" key="5">
    <source>
        <dbReference type="PROSITE-ProRule" id="PRU00277"/>
    </source>
</evidence>
<dbReference type="Pfam" id="PF00254">
    <property type="entry name" value="FKBP_C"/>
    <property type="match status" value="1"/>
</dbReference>
<dbReference type="OrthoDB" id="9814548at2"/>
<dbReference type="EMBL" id="BJYS01000022">
    <property type="protein sequence ID" value="GEO05322.1"/>
    <property type="molecule type" value="Genomic_DNA"/>
</dbReference>
<evidence type="ECO:0000313" key="8">
    <source>
        <dbReference type="EMBL" id="GEO05322.1"/>
    </source>
</evidence>
<evidence type="ECO:0000256" key="2">
    <source>
        <dbReference type="ARBA" id="ARBA00006577"/>
    </source>
</evidence>
<dbReference type="PROSITE" id="PS50059">
    <property type="entry name" value="FKBP_PPIASE"/>
    <property type="match status" value="1"/>
</dbReference>
<protein>
    <recommendedName>
        <fullName evidence="6">Peptidyl-prolyl cis-trans isomerase</fullName>
        <ecNumber evidence="6">5.2.1.8</ecNumber>
    </recommendedName>
</protein>
<evidence type="ECO:0000256" key="4">
    <source>
        <dbReference type="ARBA" id="ARBA00023235"/>
    </source>
</evidence>
<dbReference type="Proteomes" id="UP000321532">
    <property type="component" value="Unassembled WGS sequence"/>
</dbReference>
<comment type="similarity">
    <text evidence="2 6">Belongs to the FKBP-type PPIase family.</text>
</comment>
<comment type="caution">
    <text evidence="8">The sequence shown here is derived from an EMBL/GenBank/DDBJ whole genome shotgun (WGS) entry which is preliminary data.</text>
</comment>